<evidence type="ECO:0000313" key="3">
    <source>
        <dbReference type="Proteomes" id="UP001500689"/>
    </source>
</evidence>
<dbReference type="Proteomes" id="UP001500689">
    <property type="component" value="Unassembled WGS sequence"/>
</dbReference>
<dbReference type="InterPro" id="IPR025048">
    <property type="entry name" value="DUF3987"/>
</dbReference>
<comment type="caution">
    <text evidence="2">The sequence shown here is derived from an EMBL/GenBank/DDBJ whole genome shotgun (WGS) entry which is preliminary data.</text>
</comment>
<feature type="region of interest" description="Disordered" evidence="1">
    <location>
        <begin position="1"/>
        <end position="36"/>
    </location>
</feature>
<proteinExistence type="predicted"/>
<evidence type="ECO:0000313" key="2">
    <source>
        <dbReference type="EMBL" id="GAA3552581.1"/>
    </source>
</evidence>
<feature type="compositionally biased region" description="Acidic residues" evidence="1">
    <location>
        <begin position="166"/>
        <end position="176"/>
    </location>
</feature>
<protein>
    <recommendedName>
        <fullName evidence="4">DUF3987 domain-containing protein</fullName>
    </recommendedName>
</protein>
<organism evidence="2 3">
    <name type="scientific">Amycolatopsis ultiminotia</name>
    <dbReference type="NCBI Taxonomy" id="543629"/>
    <lineage>
        <taxon>Bacteria</taxon>
        <taxon>Bacillati</taxon>
        <taxon>Actinomycetota</taxon>
        <taxon>Actinomycetes</taxon>
        <taxon>Pseudonocardiales</taxon>
        <taxon>Pseudonocardiaceae</taxon>
        <taxon>Amycolatopsis</taxon>
    </lineage>
</organism>
<reference evidence="3" key="1">
    <citation type="journal article" date="2019" name="Int. J. Syst. Evol. Microbiol.">
        <title>The Global Catalogue of Microorganisms (GCM) 10K type strain sequencing project: providing services to taxonomists for standard genome sequencing and annotation.</title>
        <authorList>
            <consortium name="The Broad Institute Genomics Platform"/>
            <consortium name="The Broad Institute Genome Sequencing Center for Infectious Disease"/>
            <person name="Wu L."/>
            <person name="Ma J."/>
        </authorList>
    </citation>
    <scope>NUCLEOTIDE SEQUENCE [LARGE SCALE GENOMIC DNA]</scope>
    <source>
        <strain evidence="3">JCM 16898</strain>
    </source>
</reference>
<dbReference type="Pfam" id="PF13148">
    <property type="entry name" value="DUF3987"/>
    <property type="match status" value="1"/>
</dbReference>
<keyword evidence="3" id="KW-1185">Reference proteome</keyword>
<feature type="region of interest" description="Disordered" evidence="1">
    <location>
        <begin position="159"/>
        <end position="188"/>
    </location>
</feature>
<evidence type="ECO:0000256" key="1">
    <source>
        <dbReference type="SAM" id="MobiDB-lite"/>
    </source>
</evidence>
<accession>A0ABP6WNC5</accession>
<sequence>MNTPDASGRRLRAVTAAPTQPSTTTAPSTTTPAGTDPAAAEAATVAEISRARSALPALDPVVFDCYLGGLVHAVADYTEGDPVNVLASLLCLCGVHLGQGPHVRAGDDFHPLLVWPLVIGRTNSGRKGAGWSSAKRLATAAAPDFMVANVRSGLTSGEGLAAMFTDDPDEAPDDGDTPAKPRRRGGRLPAGDRRLVVFEAEWAGVMERMKREGNSLSATLRAAWEGGDLSTMAVTARIAPESHIGILGHITPDEFRSKVSRSDMAGGTYNRFLPLMVSRTRFLPGGQGAPDAIVKGLGAELAERLDAAGELDSIGFTTAGDALWRQLYVEFGTDTGDRPEVEQFISRAAPYCLRIAAIHAALDLADAIDTRHLLPAAALVRYSIASARTALTDDQAAAKLLAWIAAAGVDGRTRNEIREDYCHKHKRATEEARKVLADLIDSGQVAVGKRPGKGRPTEVVTAVEIPRAS</sequence>
<evidence type="ECO:0008006" key="4">
    <source>
        <dbReference type="Google" id="ProtNLM"/>
    </source>
</evidence>
<feature type="compositionally biased region" description="Low complexity" evidence="1">
    <location>
        <begin position="13"/>
        <end position="36"/>
    </location>
</feature>
<name>A0ABP6WNC5_9PSEU</name>
<gene>
    <name evidence="2" type="ORF">GCM10022222_40260</name>
</gene>
<dbReference type="EMBL" id="BAAAZN010000008">
    <property type="protein sequence ID" value="GAA3552581.1"/>
    <property type="molecule type" value="Genomic_DNA"/>
</dbReference>
<dbReference type="RefSeq" id="WP_344861964.1">
    <property type="nucleotide sequence ID" value="NZ_BAAAZN010000008.1"/>
</dbReference>